<feature type="domain" description="B3/B4 tRNA-binding" evidence="1">
    <location>
        <begin position="59"/>
        <end position="215"/>
    </location>
</feature>
<dbReference type="PANTHER" id="PTHR39209">
    <property type="match status" value="1"/>
</dbReference>
<dbReference type="InterPro" id="IPR020825">
    <property type="entry name" value="Phe-tRNA_synthase-like_B3/B4"/>
</dbReference>
<organism evidence="2 3">
    <name type="scientific">Caulobacter rhizosphaerae</name>
    <dbReference type="NCBI Taxonomy" id="2010972"/>
    <lineage>
        <taxon>Bacteria</taxon>
        <taxon>Pseudomonadati</taxon>
        <taxon>Pseudomonadota</taxon>
        <taxon>Alphaproteobacteria</taxon>
        <taxon>Caulobacterales</taxon>
        <taxon>Caulobacteraceae</taxon>
        <taxon>Caulobacter</taxon>
    </lineage>
</organism>
<dbReference type="Gene3D" id="3.50.40.10">
    <property type="entry name" value="Phenylalanyl-trna Synthetase, Chain B, domain 3"/>
    <property type="match status" value="1"/>
</dbReference>
<evidence type="ECO:0000313" key="3">
    <source>
        <dbReference type="Proteomes" id="UP001262754"/>
    </source>
</evidence>
<keyword evidence="3" id="KW-1185">Reference proteome</keyword>
<accession>A0ABU1MZ89</accession>
<dbReference type="RefSeq" id="WP_310031438.1">
    <property type="nucleotide sequence ID" value="NZ_JAVDRL010000006.1"/>
</dbReference>
<dbReference type="PANTHER" id="PTHR39209:SF2">
    <property type="entry name" value="CYTOPLASMIC PROTEIN"/>
    <property type="match status" value="1"/>
</dbReference>
<gene>
    <name evidence="2" type="ORF">J2800_002236</name>
</gene>
<protein>
    <submittedName>
        <fullName evidence="2">DNA/RNA-binding domain of Phe-tRNA-synthetase-like protein</fullName>
    </submittedName>
</protein>
<comment type="caution">
    <text evidence="2">The sequence shown here is derived from an EMBL/GenBank/DDBJ whole genome shotgun (WGS) entry which is preliminary data.</text>
</comment>
<evidence type="ECO:0000313" key="2">
    <source>
        <dbReference type="EMBL" id="MDR6531489.1"/>
    </source>
</evidence>
<dbReference type="Pfam" id="PF03483">
    <property type="entry name" value="B3_4"/>
    <property type="match status" value="1"/>
</dbReference>
<dbReference type="SMART" id="SM00873">
    <property type="entry name" value="B3_4"/>
    <property type="match status" value="1"/>
</dbReference>
<dbReference type="Proteomes" id="UP001262754">
    <property type="component" value="Unassembled WGS sequence"/>
</dbReference>
<proteinExistence type="predicted"/>
<sequence>MSLIPAISPTVFALRPDFTALSIVAENVRNSQSDAHSAGLLDAACAALDAAPWAEAHLEAWREAYRAFGAKPQRTPCSAEALRRRAARDGGLPTVNAVVDLYNAVSVRYAVPVGGEDAGVYAGAPSLVRAVGGEPFDTVQDGQPKVEPVEAGEVVWRDALGVTCRRWNWRQGVRTRIGPETTGMWFVLERLDPMPIDALRRAGAELIEGLKRLSPDVRTSTLLLARSNGGMAETESAKPVVPYRIMRTRHVPLSN</sequence>
<dbReference type="SUPFAM" id="SSF56037">
    <property type="entry name" value="PheT/TilS domain"/>
    <property type="match status" value="1"/>
</dbReference>
<dbReference type="EMBL" id="JAVDRL010000006">
    <property type="protein sequence ID" value="MDR6531489.1"/>
    <property type="molecule type" value="Genomic_DNA"/>
</dbReference>
<reference evidence="2 3" key="1">
    <citation type="submission" date="2023-07" db="EMBL/GenBank/DDBJ databases">
        <title>Sorghum-associated microbial communities from plants grown in Nebraska, USA.</title>
        <authorList>
            <person name="Schachtman D."/>
        </authorList>
    </citation>
    <scope>NUCLEOTIDE SEQUENCE [LARGE SCALE GENOMIC DNA]</scope>
    <source>
        <strain evidence="2 3">DS2154</strain>
    </source>
</reference>
<evidence type="ECO:0000259" key="1">
    <source>
        <dbReference type="SMART" id="SM00873"/>
    </source>
</evidence>
<name>A0ABU1MZ89_9CAUL</name>
<dbReference type="InterPro" id="IPR005146">
    <property type="entry name" value="B3/B4_tRNA-bd"/>
</dbReference>